<dbReference type="InterPro" id="IPR016032">
    <property type="entry name" value="Sig_transdc_resp-reg_C-effctor"/>
</dbReference>
<gene>
    <name evidence="2" type="ORF">AVDCRST_MAG59-3251</name>
</gene>
<feature type="region of interest" description="Disordered" evidence="1">
    <location>
        <begin position="77"/>
        <end position="127"/>
    </location>
</feature>
<dbReference type="GO" id="GO:0006355">
    <property type="term" value="P:regulation of DNA-templated transcription"/>
    <property type="evidence" value="ECO:0007669"/>
    <property type="project" value="InterPro"/>
</dbReference>
<evidence type="ECO:0000313" key="2">
    <source>
        <dbReference type="EMBL" id="CAA9568288.1"/>
    </source>
</evidence>
<dbReference type="AlphaFoldDB" id="A0A6J4V751"/>
<dbReference type="GO" id="GO:0003677">
    <property type="term" value="F:DNA binding"/>
    <property type="evidence" value="ECO:0007669"/>
    <property type="project" value="InterPro"/>
</dbReference>
<evidence type="ECO:0000256" key="1">
    <source>
        <dbReference type="SAM" id="MobiDB-lite"/>
    </source>
</evidence>
<proteinExistence type="predicted"/>
<sequence length="127" mass="12928">MENEEQPVTSREAEETARLLAGAGLYIETLPASERAVAEMAAAGAPVWEIAQTIRISEAAVARTIDGVIAAVTGRPIHPVETGGLGSDTDPGVTGGYGDTGFGALDTEPLPDNTEPTEGALADPDLG</sequence>
<name>A0A6J4V751_9BACT</name>
<reference evidence="2" key="1">
    <citation type="submission" date="2020-02" db="EMBL/GenBank/DDBJ databases">
        <authorList>
            <person name="Meier V. D."/>
        </authorList>
    </citation>
    <scope>NUCLEOTIDE SEQUENCE</scope>
    <source>
        <strain evidence="2">AVDCRST_MAG59</strain>
    </source>
</reference>
<organism evidence="2">
    <name type="scientific">uncultured Thermomicrobiales bacterium</name>
    <dbReference type="NCBI Taxonomy" id="1645740"/>
    <lineage>
        <taxon>Bacteria</taxon>
        <taxon>Pseudomonadati</taxon>
        <taxon>Thermomicrobiota</taxon>
        <taxon>Thermomicrobia</taxon>
        <taxon>Thermomicrobiales</taxon>
        <taxon>environmental samples</taxon>
    </lineage>
</organism>
<protein>
    <submittedName>
        <fullName evidence="2">Uncharacterized protein</fullName>
    </submittedName>
</protein>
<accession>A0A6J4V751</accession>
<dbReference type="SUPFAM" id="SSF46894">
    <property type="entry name" value="C-terminal effector domain of the bipartite response regulators"/>
    <property type="match status" value="1"/>
</dbReference>
<dbReference type="EMBL" id="CADCWF010000223">
    <property type="protein sequence ID" value="CAA9568288.1"/>
    <property type="molecule type" value="Genomic_DNA"/>
</dbReference>